<dbReference type="Proteomes" id="UP000472372">
    <property type="component" value="Chromosome 12"/>
</dbReference>
<feature type="compositionally biased region" description="Basic residues" evidence="1">
    <location>
        <begin position="160"/>
        <end position="182"/>
    </location>
</feature>
<gene>
    <name evidence="2" type="ORF">PTTW11_11351</name>
</gene>
<reference evidence="2" key="1">
    <citation type="submission" date="2021-02" db="EMBL/GenBank/DDBJ databases">
        <authorList>
            <person name="Syme A R."/>
            <person name="Syme A R."/>
            <person name="Moolhuijzen P."/>
        </authorList>
    </citation>
    <scope>NUCLEOTIDE SEQUENCE</scope>
    <source>
        <strain evidence="2">W1-1</strain>
    </source>
</reference>
<evidence type="ECO:0000313" key="3">
    <source>
        <dbReference type="Proteomes" id="UP000472372"/>
    </source>
</evidence>
<feature type="compositionally biased region" description="Low complexity" evidence="1">
    <location>
        <begin position="112"/>
        <end position="157"/>
    </location>
</feature>
<dbReference type="AlphaFoldDB" id="A0A6S6WH97"/>
<organism evidence="2 3">
    <name type="scientific">Pyrenophora teres f. teres</name>
    <dbReference type="NCBI Taxonomy" id="97479"/>
    <lineage>
        <taxon>Eukaryota</taxon>
        <taxon>Fungi</taxon>
        <taxon>Dikarya</taxon>
        <taxon>Ascomycota</taxon>
        <taxon>Pezizomycotina</taxon>
        <taxon>Dothideomycetes</taxon>
        <taxon>Pleosporomycetidae</taxon>
        <taxon>Pleosporales</taxon>
        <taxon>Pleosporineae</taxon>
        <taxon>Pleosporaceae</taxon>
        <taxon>Pyrenophora</taxon>
    </lineage>
</organism>
<evidence type="ECO:0000313" key="2">
    <source>
        <dbReference type="EMBL" id="CAE7220673.1"/>
    </source>
</evidence>
<sequence>MRELHDIERHRAYSMTASDHITPHPAPLPSTFQDIPVAKPRYRRSAPEHEPLPVIASEKFTEMTRRNREEDRISNLPLEEQPLENAKETERRRRWDKVYASRIAATQNDGRNTSSTTTNAIISTPVPTTTPVTSSITPSAASPTTTTTPATTTKTPQQPRPKRALAQKLKSLFKPKHSPPNQ</sequence>
<evidence type="ECO:0000256" key="1">
    <source>
        <dbReference type="SAM" id="MobiDB-lite"/>
    </source>
</evidence>
<dbReference type="EMBL" id="HG992988">
    <property type="protein sequence ID" value="CAE7220673.1"/>
    <property type="molecule type" value="Genomic_DNA"/>
</dbReference>
<protein>
    <submittedName>
        <fullName evidence="2">Uncharacterized protein</fullName>
    </submittedName>
</protein>
<accession>A0A6S6WH97</accession>
<name>A0A6S6WH97_9PLEO</name>
<proteinExistence type="predicted"/>
<feature type="compositionally biased region" description="Basic and acidic residues" evidence="1">
    <location>
        <begin position="59"/>
        <end position="73"/>
    </location>
</feature>
<feature type="compositionally biased region" description="Basic and acidic residues" evidence="1">
    <location>
        <begin position="85"/>
        <end position="99"/>
    </location>
</feature>
<feature type="region of interest" description="Disordered" evidence="1">
    <location>
        <begin position="42"/>
        <end position="182"/>
    </location>
</feature>